<dbReference type="InterPro" id="IPR011037">
    <property type="entry name" value="Pyrv_Knase-like_insert_dom_sf"/>
</dbReference>
<keyword evidence="3" id="KW-1185">Reference proteome</keyword>
<protein>
    <submittedName>
        <fullName evidence="2">Mosc domain protein</fullName>
    </submittedName>
</protein>
<dbReference type="AlphaFoldDB" id="A0A3S4SFJ2"/>
<dbReference type="OrthoDB" id="9793178at2"/>
<dbReference type="GO" id="GO:0030151">
    <property type="term" value="F:molybdenum ion binding"/>
    <property type="evidence" value="ECO:0007669"/>
    <property type="project" value="InterPro"/>
</dbReference>
<accession>A0A3S4SFJ2</accession>
<dbReference type="EMBL" id="LR134356">
    <property type="protein sequence ID" value="VEG52206.1"/>
    <property type="molecule type" value="Genomic_DNA"/>
</dbReference>
<dbReference type="KEGG" id="mauu:NCTC10437_01323"/>
<dbReference type="GO" id="GO:0030170">
    <property type="term" value="F:pyridoxal phosphate binding"/>
    <property type="evidence" value="ECO:0007669"/>
    <property type="project" value="InterPro"/>
</dbReference>
<evidence type="ECO:0000313" key="3">
    <source>
        <dbReference type="Proteomes" id="UP000279306"/>
    </source>
</evidence>
<proteinExistence type="predicted"/>
<dbReference type="Pfam" id="PF03473">
    <property type="entry name" value="MOSC"/>
    <property type="match status" value="1"/>
</dbReference>
<organism evidence="2 3">
    <name type="scientific">Mycolicibacterium aurum</name>
    <name type="common">Mycobacterium aurum</name>
    <dbReference type="NCBI Taxonomy" id="1791"/>
    <lineage>
        <taxon>Bacteria</taxon>
        <taxon>Bacillati</taxon>
        <taxon>Actinomycetota</taxon>
        <taxon>Actinomycetes</taxon>
        <taxon>Mycobacteriales</taxon>
        <taxon>Mycobacteriaceae</taxon>
        <taxon>Mycolicibacterium</taxon>
    </lineage>
</organism>
<dbReference type="GO" id="GO:0003824">
    <property type="term" value="F:catalytic activity"/>
    <property type="evidence" value="ECO:0007669"/>
    <property type="project" value="InterPro"/>
</dbReference>
<dbReference type="Pfam" id="PF03476">
    <property type="entry name" value="MOSC_N"/>
    <property type="match status" value="1"/>
</dbReference>
<dbReference type="STRING" id="1791.GCA_001049355_00276"/>
<dbReference type="Gene3D" id="2.40.33.20">
    <property type="entry name" value="PK beta-barrel domain-like"/>
    <property type="match status" value="1"/>
</dbReference>
<evidence type="ECO:0000259" key="1">
    <source>
        <dbReference type="PROSITE" id="PS51340"/>
    </source>
</evidence>
<dbReference type="InterPro" id="IPR005302">
    <property type="entry name" value="MoCF_Sase_C"/>
</dbReference>
<dbReference type="Proteomes" id="UP000279306">
    <property type="component" value="Chromosome"/>
</dbReference>
<dbReference type="SUPFAM" id="SSF50800">
    <property type="entry name" value="PK beta-barrel domain-like"/>
    <property type="match status" value="1"/>
</dbReference>
<sequence length="315" mass="33515">MTETRVGRLWRYPVKSMQGEEVEEIVLGPAGVIADRAYGFFDTETGRLVSAKHPKRFGELLGCTARFLTDPAPGEAIPPIEVTFPDGSVVRDDDTELARRVSALLGRDVRLITTVDEGLAFDELDPGIDGVMPDEFAAALSSNADEHLLQIPVGMAAPGTMLDLAALHILASSTLNRLAGEYPGGDWDPRRMRPNMIIDAGPETPDEEDEWFGCDLHLGDEAVIHVVGPTPRCVMTTVAQPGLPRDAGVLKAIAGIGSRRIGTLGQFACAGSYAEVVTPGVVRRGAAVTIERVEPRDGALAATISMMSAAMAAED</sequence>
<feature type="domain" description="MOSC" evidence="1">
    <location>
        <begin position="113"/>
        <end position="291"/>
    </location>
</feature>
<gene>
    <name evidence="2" type="ORF">NCTC10437_01323</name>
</gene>
<evidence type="ECO:0000313" key="2">
    <source>
        <dbReference type="EMBL" id="VEG52206.1"/>
    </source>
</evidence>
<name>A0A3S4SFJ2_MYCAU</name>
<reference evidence="2 3" key="1">
    <citation type="submission" date="2018-12" db="EMBL/GenBank/DDBJ databases">
        <authorList>
            <consortium name="Pathogen Informatics"/>
        </authorList>
    </citation>
    <scope>NUCLEOTIDE SEQUENCE [LARGE SCALE GENOMIC DNA]</scope>
    <source>
        <strain evidence="2 3">NCTC10437</strain>
    </source>
</reference>
<dbReference type="RefSeq" id="WP_048630236.1">
    <property type="nucleotide sequence ID" value="NZ_CVQQ01000001.1"/>
</dbReference>
<dbReference type="PROSITE" id="PS51340">
    <property type="entry name" value="MOSC"/>
    <property type="match status" value="1"/>
</dbReference>
<dbReference type="InterPro" id="IPR005303">
    <property type="entry name" value="MOCOS_middle"/>
</dbReference>